<comment type="caution">
    <text evidence="1">The sequence shown here is derived from an EMBL/GenBank/DDBJ whole genome shotgun (WGS) entry which is preliminary data.</text>
</comment>
<protein>
    <submittedName>
        <fullName evidence="1">Uncharacterized protein</fullName>
    </submittedName>
</protein>
<evidence type="ECO:0000313" key="1">
    <source>
        <dbReference type="EMBL" id="PON50127.1"/>
    </source>
</evidence>
<keyword evidence="2" id="KW-1185">Reference proteome</keyword>
<dbReference type="InParanoid" id="A0A2P5BMV7"/>
<name>A0A2P5BMV7_TREOI</name>
<gene>
    <name evidence="1" type="ORF">TorRG33x02_315500</name>
</gene>
<evidence type="ECO:0000313" key="2">
    <source>
        <dbReference type="Proteomes" id="UP000237000"/>
    </source>
</evidence>
<sequence length="59" mass="6906">MAQAILRLEPPFQARATHRVGAHLSHMRITCLMCKLPTSSRRYFRLLKAYGMFHTFKSK</sequence>
<reference evidence="2" key="1">
    <citation type="submission" date="2016-06" db="EMBL/GenBank/DDBJ databases">
        <title>Parallel loss of symbiosis genes in relatives of nitrogen-fixing non-legume Parasponia.</title>
        <authorList>
            <person name="Van Velzen R."/>
            <person name="Holmer R."/>
            <person name="Bu F."/>
            <person name="Rutten L."/>
            <person name="Van Zeijl A."/>
            <person name="Liu W."/>
            <person name="Santuari L."/>
            <person name="Cao Q."/>
            <person name="Sharma T."/>
            <person name="Shen D."/>
            <person name="Roswanjaya Y."/>
            <person name="Wardhani T."/>
            <person name="Kalhor M.S."/>
            <person name="Jansen J."/>
            <person name="Van den Hoogen J."/>
            <person name="Gungor B."/>
            <person name="Hartog M."/>
            <person name="Hontelez J."/>
            <person name="Verver J."/>
            <person name="Yang W.-C."/>
            <person name="Schijlen E."/>
            <person name="Repin R."/>
            <person name="Schilthuizen M."/>
            <person name="Schranz E."/>
            <person name="Heidstra R."/>
            <person name="Miyata K."/>
            <person name="Fedorova E."/>
            <person name="Kohlen W."/>
            <person name="Bisseling T."/>
            <person name="Smit S."/>
            <person name="Geurts R."/>
        </authorList>
    </citation>
    <scope>NUCLEOTIDE SEQUENCE [LARGE SCALE GENOMIC DNA]</scope>
    <source>
        <strain evidence="2">cv. RG33-2</strain>
    </source>
</reference>
<organism evidence="1 2">
    <name type="scientific">Trema orientale</name>
    <name type="common">Charcoal tree</name>
    <name type="synonym">Celtis orientalis</name>
    <dbReference type="NCBI Taxonomy" id="63057"/>
    <lineage>
        <taxon>Eukaryota</taxon>
        <taxon>Viridiplantae</taxon>
        <taxon>Streptophyta</taxon>
        <taxon>Embryophyta</taxon>
        <taxon>Tracheophyta</taxon>
        <taxon>Spermatophyta</taxon>
        <taxon>Magnoliopsida</taxon>
        <taxon>eudicotyledons</taxon>
        <taxon>Gunneridae</taxon>
        <taxon>Pentapetalae</taxon>
        <taxon>rosids</taxon>
        <taxon>fabids</taxon>
        <taxon>Rosales</taxon>
        <taxon>Cannabaceae</taxon>
        <taxon>Trema</taxon>
    </lineage>
</organism>
<dbReference type="Proteomes" id="UP000237000">
    <property type="component" value="Unassembled WGS sequence"/>
</dbReference>
<feature type="non-terminal residue" evidence="1">
    <location>
        <position position="59"/>
    </location>
</feature>
<accession>A0A2P5BMV7</accession>
<dbReference type="EMBL" id="JXTC01000490">
    <property type="protein sequence ID" value="PON50127.1"/>
    <property type="molecule type" value="Genomic_DNA"/>
</dbReference>
<dbReference type="AlphaFoldDB" id="A0A2P5BMV7"/>
<proteinExistence type="predicted"/>